<dbReference type="EMBL" id="JANBPG010001649">
    <property type="protein sequence ID" value="KAJ1888909.1"/>
    <property type="molecule type" value="Genomic_DNA"/>
</dbReference>
<comment type="caution">
    <text evidence="1">The sequence shown here is derived from an EMBL/GenBank/DDBJ whole genome shotgun (WGS) entry which is preliminary data.</text>
</comment>
<evidence type="ECO:0000313" key="1">
    <source>
        <dbReference type="EMBL" id="KAJ1888909.1"/>
    </source>
</evidence>
<organism evidence="1 2">
    <name type="scientific">Kickxella alabastrina</name>
    <dbReference type="NCBI Taxonomy" id="61397"/>
    <lineage>
        <taxon>Eukaryota</taxon>
        <taxon>Fungi</taxon>
        <taxon>Fungi incertae sedis</taxon>
        <taxon>Zoopagomycota</taxon>
        <taxon>Kickxellomycotina</taxon>
        <taxon>Kickxellomycetes</taxon>
        <taxon>Kickxellales</taxon>
        <taxon>Kickxellaceae</taxon>
        <taxon>Kickxella</taxon>
    </lineage>
</organism>
<protein>
    <submittedName>
        <fullName evidence="1">Uncharacterized protein</fullName>
    </submittedName>
</protein>
<keyword evidence="2" id="KW-1185">Reference proteome</keyword>
<sequence>MLSDSSEQVVKLDLELFAQISLYSLQQQQQSSPSNLPITSTSYNVDPHSMPYLSRFLGSLLQMFATDRVLLETRAALMVRQLCVVLDPQLVFCLFSRLLVLPRFSIDLQEPPILDEHDMPATATADIDAAAAAAAAADDATSERGYGMPNEDIGAGTDDNGDVEGLGESVANAATGISRADRQPQLSTIDEGAARPNDGHQHGRRNSVYSLSDYSDSDYEFVEPVSPEAIANDIESAESHVDLEFISVMVQHLSWILVTAPETEKLRLILRRYSVTLAAYVRAPKLQSVRDALSAPDSRPMSCEMPTQSAPVSGTAMGRPASSSVAGASGVRRRGASFAGGLVPAITAATAPTATTTTTFKDSAKPGRSSAGTGAGSANLPSSVASTQARGISSISGISGSSGSSNSASASASASASTQPVLRGAIRSSAGDGDKQRLRADRGSRQLPSQRSQRSQQQQQQQQRQQMEAAQKNRRARHVLSSAIQRIQQDIEDNQHSHGLFVALFRTWSHNPAACLTLCLLSQHYEIGAELINAFGQLAQDLTVSFLVQLDKLVQLIESPVFTFLRLQLLDPAQHPMLVRSLYGLLMMLPQSSAFAILRNRLSTVAMLPSLAASGFGAMMPQQHQHGYNQHMRARPTSAATGSSAAPAAAPLDSDFGYHQNHQYQYQYQQQHQHQQQQPQPQQNHYHYHYHYHTQSQYAHQSSTPASGGNRQSTGAAMAAAAAAAASPAGSVGFGDINYGSAGAGGGPGQRSSVLMTTPASVSAASAAASASTASGGLLSGTMGISAADLHEIVQLLTVSSKQHQHYQYQQPSIFGGVSNATTSTTAAAAMAYNNNNGFGGSSNWTSPFVSSAFAPDYHCQQQQQHQHQPLPGAPRILQQLAELQLSTPGASPEDCVAAFGSDESYGCHCHCHNAAPNYAQTRSAVLVDSQRMLLMDEYHAVRLNNSSLIIGDNASSELANWIQQHDEFSKQRILANIAPFVHDTSAMAGAVCASPSRSNPDYYYSWTRDSALVMNEIISWIDHDHDPDPDPTYAGPLIHTLDDYVAFTRHLQSIPGLKYGLAEAKFHMNGTQFTRNWCNGQTDGPAIRAYTLVRYARYLIGHGRDVAHLYDKRMYKRSPIKTDLEFVAKVWAQNQHCDIWEETRGVHFYTLMAQRRALIEGAQLARLLNDEGAAIWYEQQAEMIAFRLPQFWDEHRGHVLTTVPWSGGLASKRSNLDSQVLLASLHAGLADGVFTVESRQMAATVLRLLRAFEPMYSINQALTTDINGATVATGVAAGRYSEDVYNGVGVSKGNPWSLITSAMAEYHYRLATTYARAGQLLVTNELLDLIKWTSSRHRKTNGLSSKLLGLKPGDNIGNDMTEFHDLVRYLLNAGDLYMARVYLHTSRDHIMYEQWYSHTGYGRGAIHLTWSYAAHMAASRARSRLLAAIY</sequence>
<proteinExistence type="predicted"/>
<reference evidence="1" key="1">
    <citation type="submission" date="2022-07" db="EMBL/GenBank/DDBJ databases">
        <title>Phylogenomic reconstructions and comparative analyses of Kickxellomycotina fungi.</title>
        <authorList>
            <person name="Reynolds N.K."/>
            <person name="Stajich J.E."/>
            <person name="Barry K."/>
            <person name="Grigoriev I.V."/>
            <person name="Crous P."/>
            <person name="Smith M.E."/>
        </authorList>
    </citation>
    <scope>NUCLEOTIDE SEQUENCE</scope>
    <source>
        <strain evidence="1">Benny 63K</strain>
    </source>
</reference>
<dbReference type="Proteomes" id="UP001150581">
    <property type="component" value="Unassembled WGS sequence"/>
</dbReference>
<accession>A0ACC1I6X7</accession>
<evidence type="ECO:0000313" key="2">
    <source>
        <dbReference type="Proteomes" id="UP001150581"/>
    </source>
</evidence>
<name>A0ACC1I6X7_9FUNG</name>
<gene>
    <name evidence="1" type="ORF">LPJ66_008325</name>
</gene>